<protein>
    <recommendedName>
        <fullName evidence="18">E3 ubiquitin-protein ligase</fullName>
        <ecNumber evidence="18">2.3.2.27</ecNumber>
    </recommendedName>
</protein>
<dbReference type="FunFam" id="2.10.110.30:FF:000001">
    <property type="entry name" value="E3 ubiquitin-protein ligase UBR2 isoform 1"/>
    <property type="match status" value="1"/>
</dbReference>
<evidence type="ECO:0000256" key="8">
    <source>
        <dbReference type="ARBA" id="ARBA00022723"/>
    </source>
</evidence>
<comment type="catalytic activity">
    <reaction evidence="1 18">
        <text>S-ubiquitinyl-[E2 ubiquitin-conjugating enzyme]-L-cysteine + [acceptor protein]-L-lysine = [E2 ubiquitin-conjugating enzyme]-L-cysteine + N(6)-ubiquitinyl-[acceptor protein]-L-lysine.</text>
        <dbReference type="EC" id="2.3.2.27"/>
    </reaction>
</comment>
<dbReference type="InterPro" id="IPR042065">
    <property type="entry name" value="E3_ELL-like"/>
</dbReference>
<feature type="domain" description="UBR-type" evidence="20">
    <location>
        <begin position="79"/>
        <end position="150"/>
    </location>
</feature>
<dbReference type="GO" id="GO:0006412">
    <property type="term" value="P:translation"/>
    <property type="evidence" value="ECO:0007669"/>
    <property type="project" value="InterPro"/>
</dbReference>
<evidence type="ECO:0000256" key="10">
    <source>
        <dbReference type="ARBA" id="ARBA00022786"/>
    </source>
</evidence>
<gene>
    <name evidence="21" type="ORF">Cadr_000005453</name>
</gene>
<evidence type="ECO:0000256" key="14">
    <source>
        <dbReference type="ARBA" id="ARBA00023274"/>
    </source>
</evidence>
<dbReference type="Pfam" id="PF22960">
    <property type="entry name" value="WHD_UBR1"/>
    <property type="match status" value="1"/>
</dbReference>
<dbReference type="STRING" id="9838.ENSCDRP00005022286"/>
<feature type="region of interest" description="Disordered" evidence="19">
    <location>
        <begin position="808"/>
        <end position="835"/>
    </location>
</feature>
<keyword evidence="8 18" id="KW-0479">Metal-binding</keyword>
<evidence type="ECO:0000256" key="9">
    <source>
        <dbReference type="ARBA" id="ARBA00022771"/>
    </source>
</evidence>
<dbReference type="CDD" id="cd19678">
    <property type="entry name" value="UBR-box_UBR1"/>
    <property type="match status" value="1"/>
</dbReference>
<keyword evidence="12" id="KW-0689">Ribosomal protein</keyword>
<dbReference type="Gene3D" id="1.10.10.2670">
    <property type="entry name" value="E3 ubiquitin-protein ligase"/>
    <property type="match status" value="1"/>
</dbReference>
<dbReference type="InterPro" id="IPR003126">
    <property type="entry name" value="Znf_UBR"/>
</dbReference>
<dbReference type="InterPro" id="IPR044046">
    <property type="entry name" value="E3_ligase_UBR-like_C"/>
</dbReference>
<dbReference type="GO" id="GO:0003735">
    <property type="term" value="F:structural constituent of ribosome"/>
    <property type="evidence" value="ECO:0007669"/>
    <property type="project" value="InterPro"/>
</dbReference>
<evidence type="ECO:0000256" key="7">
    <source>
        <dbReference type="ARBA" id="ARBA00022679"/>
    </source>
</evidence>
<comment type="similarity">
    <text evidence="4">Belongs to the eukaryotic ribosomal protein eL32 family.</text>
</comment>
<evidence type="ECO:0000313" key="21">
    <source>
        <dbReference type="EMBL" id="KAB1277141.1"/>
    </source>
</evidence>
<dbReference type="Pfam" id="PF01655">
    <property type="entry name" value="Ribosomal_L32e"/>
    <property type="match status" value="1"/>
</dbReference>
<dbReference type="PROSITE" id="PS51157">
    <property type="entry name" value="ZF_UBR"/>
    <property type="match status" value="1"/>
</dbReference>
<evidence type="ECO:0000256" key="16">
    <source>
        <dbReference type="ARBA" id="ARBA00062088"/>
    </source>
</evidence>
<comment type="subcellular location">
    <subcellularLocation>
        <location evidence="2">Cytoplasm</location>
        <location evidence="2">Cytosol</location>
    </subcellularLocation>
</comment>
<evidence type="ECO:0000256" key="1">
    <source>
        <dbReference type="ARBA" id="ARBA00000900"/>
    </source>
</evidence>
<dbReference type="PANTHER" id="PTHR21497:SF27">
    <property type="entry name" value="E3 UBIQUITIN-PROTEIN LIGASE UBR1"/>
    <property type="match status" value="1"/>
</dbReference>
<dbReference type="InterPro" id="IPR036390">
    <property type="entry name" value="WH_DNA-bd_sf"/>
</dbReference>
<keyword evidence="6" id="KW-0597">Phosphoprotein</keyword>
<dbReference type="SMART" id="SM01393">
    <property type="entry name" value="Ribosomal_L32e"/>
    <property type="match status" value="1"/>
</dbReference>
<dbReference type="FunFam" id="1.10.10.2670:FF:000001">
    <property type="entry name" value="E3 ubiquitin-protein ligase UBR2 isoform X1"/>
    <property type="match status" value="1"/>
</dbReference>
<accession>A0A5N4E108</accession>
<dbReference type="Gene3D" id="3.30.1390.10">
    <property type="match status" value="1"/>
</dbReference>
<feature type="zinc finger region" description="UBR-type" evidence="17">
    <location>
        <begin position="79"/>
        <end position="150"/>
    </location>
</feature>
<keyword evidence="11 18" id="KW-0862">Zinc</keyword>
<dbReference type="InterPro" id="IPR055194">
    <property type="entry name" value="UBR1-like_WH"/>
</dbReference>
<dbReference type="EMBL" id="JWIN03000006">
    <property type="protein sequence ID" value="KAB1277141.1"/>
    <property type="molecule type" value="Genomic_DNA"/>
</dbReference>
<comment type="caution">
    <text evidence="21">The sequence shown here is derived from an EMBL/GenBank/DDBJ whole genome shotgun (WGS) entry which is preliminary data.</text>
</comment>
<evidence type="ECO:0000256" key="2">
    <source>
        <dbReference type="ARBA" id="ARBA00004514"/>
    </source>
</evidence>
<dbReference type="InterPro" id="IPR014719">
    <property type="entry name" value="Ribosomal_bL12_C/ClpS-like"/>
</dbReference>
<dbReference type="PANTHER" id="PTHR21497">
    <property type="entry name" value="UBIQUITIN LIGASE E3 ALPHA-RELATED"/>
    <property type="match status" value="1"/>
</dbReference>
<dbReference type="SUPFAM" id="SSF52042">
    <property type="entry name" value="Ribosomal protein L32e"/>
    <property type="match status" value="1"/>
</dbReference>
<dbReference type="GO" id="GO:0008270">
    <property type="term" value="F:zinc ion binding"/>
    <property type="evidence" value="ECO:0007669"/>
    <property type="project" value="UniProtKB-UniRule"/>
</dbReference>
<dbReference type="FunFam" id="3.30.1390.10:FF:000005">
    <property type="entry name" value="E3 ubiquitin-protein ligase UBR1 isoform X2"/>
    <property type="match status" value="1"/>
</dbReference>
<dbReference type="GO" id="GO:0005829">
    <property type="term" value="C:cytosol"/>
    <property type="evidence" value="ECO:0007669"/>
    <property type="project" value="UniProtKB-SubCell"/>
</dbReference>
<dbReference type="Proteomes" id="UP000299084">
    <property type="component" value="Unassembled WGS sequence"/>
</dbReference>
<dbReference type="Pfam" id="PF18995">
    <property type="entry name" value="PRT6_C"/>
    <property type="match status" value="1"/>
</dbReference>
<reference evidence="21 22" key="1">
    <citation type="journal article" date="2019" name="Mol. Ecol. Resour.">
        <title>Improving Illumina assemblies with Hi-C and long reads: an example with the North African dromedary.</title>
        <authorList>
            <person name="Elbers J.P."/>
            <person name="Rogers M.F."/>
            <person name="Perelman P.L."/>
            <person name="Proskuryakova A.A."/>
            <person name="Serdyukova N.A."/>
            <person name="Johnson W.E."/>
            <person name="Horin P."/>
            <person name="Corander J."/>
            <person name="Murphy D."/>
            <person name="Burger P.A."/>
        </authorList>
    </citation>
    <scope>NUCLEOTIDE SEQUENCE [LARGE SCALE GENOMIC DNA]</scope>
    <source>
        <strain evidence="21">Drom800</strain>
        <tissue evidence="21">Blood</tissue>
    </source>
</reference>
<evidence type="ECO:0000256" key="11">
    <source>
        <dbReference type="ARBA" id="ARBA00022833"/>
    </source>
</evidence>
<keyword evidence="10 18" id="KW-0833">Ubl conjugation pathway</keyword>
<sequence length="1810" mass="207148">MFNFCFVFQWWDQQTDFYTAFLNHLAQLVPEIYFAEMDPDLEKQEESIQMSIFTPLEWYLFGEDPDICLEKLKHSGAFQLCGKVFKSGETTYSCRDCAIDPTCVLCMDCFQNSVHKNHRYKMHTSSGGGFCDCGDTEAWKTGPFCISHEPGQIGTTKENFRCPLNEDVIAQARKIFSSVIKYIVEMTIWEEEKELPPELRIREKNDRYYCVLFNDEHHSYDHVIYSLQRALDCELPEAQLHTTAIDKEGRRAVKAGAFAVCQEAKEDIKSHSENVSQHPLHVEVLHSEVMAHQKFALRLGSWMNKIMSYSSDFRQIFCQACLREEPGSENPCLISRLMLWDAKLYKGEEPKVKGERKAKGDAEEKVQSARKILHELIFSSFFMEMEYKKFFAMEFVKYYKQLQKEYINDDHDRSISVTALSVQMFTVPTLARHLIEEQNVISVITETLLEVLPEYLDRNNKFNFQGYSQDKLGRVYAVICDLKYILISKPTVWTERLRMQFLEGFRSFLKILTCMQGMEEIRRQVGQHIEVDPDWEAAIAIQMQLKNILLMFQEWCACDEELLLVAYKECHKAVMRCSTSFLSSSKTVVQLCGHTLETKSYRVSEDLVSIHLPLSRTLAGLHVRLSRLGAVSRLHEFVPFVFYYQDVKCREEMYDKDIIMLQIGASLMDPNKFLLLVLQRYELADAFNKVVSTKDQDLIKQYNTLIEEMLQVLIYIVGERYVPGVGNVTKEEVTMREITHLLCIEPMPHSAIAKNLPENENNETGLENVINKVATFKKPGVSGHGVYELKDESLKDFNMYFYHYSKTQHSKAEHMQKKRRKQENKDEALPPPPPPEFCPAFSRVVNLLNCDIMMYILRTIFERAVDTDSNLWTEGMLQMAFHIIALGLLEEKQQLQKSPEEEVTFDFYHKASRLGSSAMNAQNIQMLLEKLKGIPQLEGQKDMITWILQGAQKIQGPDLDRSSRKIEHTLPTGFWKFLVHNVKELEVLLMCHKSYCTETACNISSQIFCKAIVERAAQLATRALNPSDSLCSEENEHTAHMFDTVKRLREKSCLLVATTSGSESIKNDEISHDKEKAERKRKAEAARLHRQKIMAQMSALQKNFIETHKLMYDSTSEMSGKEDSIMEEESTPAVSDYSKIALGPKRGPSVTEKEVLTCILCQEEQEVKIENNAMVLSACVQKSTALTQHRGKPIELSGETLDPLFMDSDLAYGTYTGSCGHVMHAVCWQKYFEAVQLSSQQRIHVDLFDLESGEYLCPLCKSLCNTVIPIIPLQPQRINSENTEVLAQHLTLARWIQTVLARITGYNMKHAKGENLTIPVLFDQGMGDSTFEFHSILSFGVQSSIKYSNSIKEMVLLFATTIYRIGLKLPPDETDPRIPMMTWSTCAFTVQAIENLLGDEGKPLFGALQNRQHNGLKALMQFAIAQRITCSQVLIQKHLIRLLSVVLPNLKSEDTPCLLSIDLFHVLVGAVLAFPSLYWDDAVDLQPSPVSSSYNHLYLFHLITMAHVLQILLAIDTDRPLAQNQEESEEARSASSFLAEVSQYTSGCIGCGIPGWYLWVSLKNGIIPYLRCAALFFYYLLGVTPPEELLTNSAEGEYSALCSYLSLPTNLFLLFQKYWDTVRPLLQRWCADPALLNCLKQKSAVVRYPRKRNSLIELPDDYSCLLNQASHFRCPRSADDERKHPVLCLFCGTILCSQNICCQEIVNGEEVGACIFHALHCGAGVCIFLKIRECRVVLVEGKARGCAYPAPYLDEYGETDPGLKRGNPLHLSHERYRKLHLVWQQHCIIEEIARSQETNQMLFGFNWQLL</sequence>
<organism evidence="21 22">
    <name type="scientific">Camelus dromedarius</name>
    <name type="common">Dromedary</name>
    <name type="synonym">Arabian camel</name>
    <dbReference type="NCBI Taxonomy" id="9838"/>
    <lineage>
        <taxon>Eukaryota</taxon>
        <taxon>Metazoa</taxon>
        <taxon>Chordata</taxon>
        <taxon>Craniata</taxon>
        <taxon>Vertebrata</taxon>
        <taxon>Euteleostomi</taxon>
        <taxon>Mammalia</taxon>
        <taxon>Eutheria</taxon>
        <taxon>Laurasiatheria</taxon>
        <taxon>Artiodactyla</taxon>
        <taxon>Tylopoda</taxon>
        <taxon>Camelidae</taxon>
        <taxon>Camelus</taxon>
    </lineage>
</organism>
<evidence type="ECO:0000256" key="12">
    <source>
        <dbReference type="ARBA" id="ARBA00022980"/>
    </source>
</evidence>
<comment type="function">
    <text evidence="18">Ubiquitin ligase protein which is a component of the N-end rule pathway. Recognizes and binds to proteins bearing specific N-terminal residues that are destabilizing according to the N-end rule, leading to their ubiquitination and subsequent degradation.</text>
</comment>
<keyword evidence="14" id="KW-0687">Ribonucleoprotein</keyword>
<dbReference type="InterPro" id="IPR003769">
    <property type="entry name" value="ClpS_core"/>
</dbReference>
<evidence type="ECO:0000256" key="17">
    <source>
        <dbReference type="PROSITE-ProRule" id="PRU00508"/>
    </source>
</evidence>
<dbReference type="Pfam" id="PF02617">
    <property type="entry name" value="ClpS"/>
    <property type="match status" value="1"/>
</dbReference>
<dbReference type="GO" id="GO:1990904">
    <property type="term" value="C:ribonucleoprotein complex"/>
    <property type="evidence" value="ECO:0007669"/>
    <property type="project" value="UniProtKB-KW"/>
</dbReference>
<dbReference type="GO" id="GO:0071596">
    <property type="term" value="P:ubiquitin-dependent protein catabolic process via the N-end rule pathway"/>
    <property type="evidence" value="ECO:0007669"/>
    <property type="project" value="UniProtKB-UniRule"/>
</dbReference>
<evidence type="ECO:0000256" key="19">
    <source>
        <dbReference type="SAM" id="MobiDB-lite"/>
    </source>
</evidence>
<keyword evidence="13" id="KW-0007">Acetylation</keyword>
<dbReference type="Gene3D" id="2.10.110.30">
    <property type="match status" value="1"/>
</dbReference>
<dbReference type="InterPro" id="IPR039164">
    <property type="entry name" value="UBR1-like"/>
</dbReference>
<evidence type="ECO:0000256" key="6">
    <source>
        <dbReference type="ARBA" id="ARBA00022553"/>
    </source>
</evidence>
<dbReference type="GO" id="GO:0005840">
    <property type="term" value="C:ribosome"/>
    <property type="evidence" value="ECO:0007669"/>
    <property type="project" value="UniProtKB-KW"/>
</dbReference>
<dbReference type="InterPro" id="IPR047507">
    <property type="entry name" value="UBR-box_UBR1"/>
</dbReference>
<keyword evidence="5" id="KW-0963">Cytoplasm</keyword>
<keyword evidence="22" id="KW-1185">Reference proteome</keyword>
<evidence type="ECO:0000256" key="15">
    <source>
        <dbReference type="ARBA" id="ARBA00046341"/>
    </source>
</evidence>
<evidence type="ECO:0000259" key="20">
    <source>
        <dbReference type="PROSITE" id="PS51157"/>
    </source>
</evidence>
<dbReference type="UniPathway" id="UPA00143"/>
<evidence type="ECO:0000313" key="22">
    <source>
        <dbReference type="Proteomes" id="UP000299084"/>
    </source>
</evidence>
<comment type="subunit">
    <text evidence="16">Interacts with RECQL4.</text>
</comment>
<evidence type="ECO:0000256" key="4">
    <source>
        <dbReference type="ARBA" id="ARBA00008431"/>
    </source>
</evidence>
<dbReference type="Pfam" id="PF02207">
    <property type="entry name" value="zf-UBR"/>
    <property type="match status" value="1"/>
</dbReference>
<evidence type="ECO:0000256" key="5">
    <source>
        <dbReference type="ARBA" id="ARBA00022490"/>
    </source>
</evidence>
<name>A0A5N4E108_CAMDR</name>
<evidence type="ECO:0000256" key="18">
    <source>
        <dbReference type="RuleBase" id="RU366018"/>
    </source>
</evidence>
<dbReference type="SUPFAM" id="SSF46785">
    <property type="entry name" value="Winged helix' DNA-binding domain"/>
    <property type="match status" value="1"/>
</dbReference>
<comment type="similarity">
    <text evidence="15 18">Belongs to the E3 ubiquitin-protein ligase UBR1-like family.</text>
</comment>
<comment type="pathway">
    <text evidence="3 18">Protein modification; protein ubiquitination.</text>
</comment>
<dbReference type="GO" id="GO:0061630">
    <property type="term" value="F:ubiquitin protein ligase activity"/>
    <property type="evidence" value="ECO:0007669"/>
    <property type="project" value="UniProtKB-UniRule"/>
</dbReference>
<dbReference type="GO" id="GO:0000151">
    <property type="term" value="C:ubiquitin ligase complex"/>
    <property type="evidence" value="ECO:0007669"/>
    <property type="project" value="TreeGrafter"/>
</dbReference>
<dbReference type="SUPFAM" id="SSF54736">
    <property type="entry name" value="ClpS-like"/>
    <property type="match status" value="1"/>
</dbReference>
<dbReference type="SMART" id="SM00396">
    <property type="entry name" value="ZnF_UBR1"/>
    <property type="match status" value="1"/>
</dbReference>
<evidence type="ECO:0000256" key="3">
    <source>
        <dbReference type="ARBA" id="ARBA00004906"/>
    </source>
</evidence>
<proteinExistence type="inferred from homology"/>
<dbReference type="InterPro" id="IPR036351">
    <property type="entry name" value="Ribosomal_eL32_sf"/>
</dbReference>
<dbReference type="InterPro" id="IPR001515">
    <property type="entry name" value="Ribosomal_eL32"/>
</dbReference>
<dbReference type="GO" id="GO:0016567">
    <property type="term" value="P:protein ubiquitination"/>
    <property type="evidence" value="ECO:0007669"/>
    <property type="project" value="UniProtKB-UniRule"/>
</dbReference>
<keyword evidence="9 18" id="KW-0863">Zinc-finger</keyword>
<evidence type="ECO:0000256" key="13">
    <source>
        <dbReference type="ARBA" id="ARBA00022990"/>
    </source>
</evidence>
<keyword evidence="7 18" id="KW-0808">Transferase</keyword>
<dbReference type="EC" id="2.3.2.27" evidence="18"/>